<evidence type="ECO:0000313" key="1">
    <source>
        <dbReference type="EMBL" id="KAB8273759.1"/>
    </source>
</evidence>
<proteinExistence type="predicted"/>
<sequence length="127" mass="13670">MRVMDGTNGKLGQGTLETLAIDLSESDIADVFATCVFCLNHAVGRALSATEALELSVIRLRLTRWGEAVNIYDKPVLSGYAPSSNDLCESFSGRAAGASEYINIGAGVQYANLNFWQPGDAPSQRRR</sequence>
<keyword evidence="2" id="KW-1185">Reference proteome</keyword>
<dbReference type="EMBL" id="ML732793">
    <property type="protein sequence ID" value="KAB8273759.1"/>
    <property type="molecule type" value="Genomic_DNA"/>
</dbReference>
<evidence type="ECO:0000313" key="2">
    <source>
        <dbReference type="Proteomes" id="UP000326289"/>
    </source>
</evidence>
<protein>
    <recommendedName>
        <fullName evidence="3">Prion-inhibition and propagation HeLo domain-containing protein</fullName>
    </recommendedName>
</protein>
<dbReference type="Proteomes" id="UP000326289">
    <property type="component" value="Unassembled WGS sequence"/>
</dbReference>
<dbReference type="AlphaFoldDB" id="A0A5N6J676"/>
<organism evidence="1 2">
    <name type="scientific">Aspergillus minisclerotigenes</name>
    <dbReference type="NCBI Taxonomy" id="656917"/>
    <lineage>
        <taxon>Eukaryota</taxon>
        <taxon>Fungi</taxon>
        <taxon>Dikarya</taxon>
        <taxon>Ascomycota</taxon>
        <taxon>Pezizomycotina</taxon>
        <taxon>Eurotiomycetes</taxon>
        <taxon>Eurotiomycetidae</taxon>
        <taxon>Eurotiales</taxon>
        <taxon>Aspergillaceae</taxon>
        <taxon>Aspergillus</taxon>
        <taxon>Aspergillus subgen. Circumdati</taxon>
    </lineage>
</organism>
<gene>
    <name evidence="1" type="ORF">BDV30DRAFT_105183</name>
</gene>
<reference evidence="1 2" key="1">
    <citation type="submission" date="2019-04" db="EMBL/GenBank/DDBJ databases">
        <title>Fungal friends and foes A comparative genomics study of 23 Aspergillus species from section Flavi.</title>
        <authorList>
            <consortium name="DOE Joint Genome Institute"/>
            <person name="Kjaerbolling I."/>
            <person name="Vesth T.C."/>
            <person name="Frisvad J.C."/>
            <person name="Nybo J.L."/>
            <person name="Theobald S."/>
            <person name="Kildgaard S."/>
            <person name="Petersen T.I."/>
            <person name="Kuo A."/>
            <person name="Sato A."/>
            <person name="Lyhne E.K."/>
            <person name="Kogle M.E."/>
            <person name="Wiebenga A."/>
            <person name="Kun R.S."/>
            <person name="Lubbers R.J."/>
            <person name="Makela M.R."/>
            <person name="Barry K."/>
            <person name="Chovatia M."/>
            <person name="Clum A."/>
            <person name="Daum C."/>
            <person name="Haridas S."/>
            <person name="He G."/>
            <person name="LaButti K."/>
            <person name="Lipzen A."/>
            <person name="Mondo S."/>
            <person name="Pangilinan J."/>
            <person name="Riley R."/>
            <person name="Salamov A."/>
            <person name="Simmons B.A."/>
            <person name="Magnuson J.K."/>
            <person name="Henrissat B."/>
            <person name="Mortensen U.H."/>
            <person name="Larsen T.O."/>
            <person name="De vries R.P."/>
            <person name="Grigoriev I.V."/>
            <person name="Machida M."/>
            <person name="Baker S.E."/>
            <person name="Andersen M.R."/>
        </authorList>
    </citation>
    <scope>NUCLEOTIDE SEQUENCE [LARGE SCALE GENOMIC DNA]</scope>
    <source>
        <strain evidence="1 2">CBS 117635</strain>
    </source>
</reference>
<evidence type="ECO:0008006" key="3">
    <source>
        <dbReference type="Google" id="ProtNLM"/>
    </source>
</evidence>
<name>A0A5N6J676_9EURO</name>
<accession>A0A5N6J676</accession>